<reference evidence="2" key="1">
    <citation type="journal article" date="2020" name="Stud. Mycol.">
        <title>101 Dothideomycetes genomes: a test case for predicting lifestyles and emergence of pathogens.</title>
        <authorList>
            <person name="Haridas S."/>
            <person name="Albert R."/>
            <person name="Binder M."/>
            <person name="Bloem J."/>
            <person name="Labutti K."/>
            <person name="Salamov A."/>
            <person name="Andreopoulos B."/>
            <person name="Baker S."/>
            <person name="Barry K."/>
            <person name="Bills G."/>
            <person name="Bluhm B."/>
            <person name="Cannon C."/>
            <person name="Castanera R."/>
            <person name="Culley D."/>
            <person name="Daum C."/>
            <person name="Ezra D."/>
            <person name="Gonzalez J."/>
            <person name="Henrissat B."/>
            <person name="Kuo A."/>
            <person name="Liang C."/>
            <person name="Lipzen A."/>
            <person name="Lutzoni F."/>
            <person name="Magnuson J."/>
            <person name="Mondo S."/>
            <person name="Nolan M."/>
            <person name="Ohm R."/>
            <person name="Pangilinan J."/>
            <person name="Park H.-J."/>
            <person name="Ramirez L."/>
            <person name="Alfaro M."/>
            <person name="Sun H."/>
            <person name="Tritt A."/>
            <person name="Yoshinaga Y."/>
            <person name="Zwiers L.-H."/>
            <person name="Turgeon B."/>
            <person name="Goodwin S."/>
            <person name="Spatafora J."/>
            <person name="Crous P."/>
            <person name="Grigoriev I."/>
        </authorList>
    </citation>
    <scope>NUCLEOTIDE SEQUENCE</scope>
    <source>
        <strain evidence="2">CBS 113818</strain>
    </source>
</reference>
<keyword evidence="3" id="KW-1185">Reference proteome</keyword>
<accession>A0A6A7AHJ7</accession>
<evidence type="ECO:0000313" key="2">
    <source>
        <dbReference type="EMBL" id="KAF2832780.1"/>
    </source>
</evidence>
<sequence length="121" mass="13287">MRFLNLLISAVTATLALASPLALVDVTAGIAGSVVTDKGVTYEMKSDLDNWIKWFDDRVDNGNYPRPVTYQVNAGHHCIFYTEASRGVGWPIGEFAGPTSGAFDKWVAFYKCWPVTVTPRA</sequence>
<keyword evidence="1" id="KW-0732">Signal</keyword>
<evidence type="ECO:0000256" key="1">
    <source>
        <dbReference type="SAM" id="SignalP"/>
    </source>
</evidence>
<dbReference type="EMBL" id="MU006216">
    <property type="protein sequence ID" value="KAF2832780.1"/>
    <property type="molecule type" value="Genomic_DNA"/>
</dbReference>
<name>A0A6A7AHJ7_9PLEO</name>
<dbReference type="Proteomes" id="UP000799424">
    <property type="component" value="Unassembled WGS sequence"/>
</dbReference>
<evidence type="ECO:0000313" key="3">
    <source>
        <dbReference type="Proteomes" id="UP000799424"/>
    </source>
</evidence>
<feature type="non-terminal residue" evidence="2">
    <location>
        <position position="121"/>
    </location>
</feature>
<organism evidence="2 3">
    <name type="scientific">Ophiobolus disseminans</name>
    <dbReference type="NCBI Taxonomy" id="1469910"/>
    <lineage>
        <taxon>Eukaryota</taxon>
        <taxon>Fungi</taxon>
        <taxon>Dikarya</taxon>
        <taxon>Ascomycota</taxon>
        <taxon>Pezizomycotina</taxon>
        <taxon>Dothideomycetes</taxon>
        <taxon>Pleosporomycetidae</taxon>
        <taxon>Pleosporales</taxon>
        <taxon>Pleosporineae</taxon>
        <taxon>Phaeosphaeriaceae</taxon>
        <taxon>Ophiobolus</taxon>
    </lineage>
</organism>
<gene>
    <name evidence="2" type="ORF">CC86DRAFT_237902</name>
</gene>
<feature type="chain" id="PRO_5025628042" evidence="1">
    <location>
        <begin position="19"/>
        <end position="121"/>
    </location>
</feature>
<proteinExistence type="predicted"/>
<protein>
    <submittedName>
        <fullName evidence="2">Uncharacterized protein</fullName>
    </submittedName>
</protein>
<feature type="signal peptide" evidence="1">
    <location>
        <begin position="1"/>
        <end position="18"/>
    </location>
</feature>
<dbReference type="OrthoDB" id="3692973at2759"/>
<dbReference type="AlphaFoldDB" id="A0A6A7AHJ7"/>